<evidence type="ECO:0000313" key="2">
    <source>
        <dbReference type="EMBL" id="MBA0618754.1"/>
    </source>
</evidence>
<protein>
    <recommendedName>
        <fullName evidence="1">Cupin type-1 domain-containing protein</fullName>
    </recommendedName>
</protein>
<evidence type="ECO:0000313" key="3">
    <source>
        <dbReference type="Proteomes" id="UP000593561"/>
    </source>
</evidence>
<dbReference type="EMBL" id="JABFAC010000007">
    <property type="protein sequence ID" value="MBA0618754.1"/>
    <property type="molecule type" value="Genomic_DNA"/>
</dbReference>
<reference evidence="2 3" key="1">
    <citation type="journal article" date="2019" name="Genome Biol. Evol.">
        <title>Insights into the evolution of the New World diploid cottons (Gossypium, subgenus Houzingenia) based on genome sequencing.</title>
        <authorList>
            <person name="Grover C.E."/>
            <person name="Arick M.A. 2nd"/>
            <person name="Thrash A."/>
            <person name="Conover J.L."/>
            <person name="Sanders W.S."/>
            <person name="Peterson D.G."/>
            <person name="Frelichowski J.E."/>
            <person name="Scheffler J.A."/>
            <person name="Scheffler B.E."/>
            <person name="Wendel J.F."/>
        </authorList>
    </citation>
    <scope>NUCLEOTIDE SEQUENCE [LARGE SCALE GENOMIC DNA]</scope>
    <source>
        <strain evidence="2">27</strain>
        <tissue evidence="2">Leaf</tissue>
    </source>
</reference>
<proteinExistence type="predicted"/>
<dbReference type="InterPro" id="IPR006045">
    <property type="entry name" value="Cupin_1"/>
</dbReference>
<sequence length="153" mass="17626">MVNPYRAHRTRIDNSDHIEFKPNRVLRRIEWFGLDSIQLDKGILLLLVLKRLSSQWCDGNICIHGCDKNIILLLIYILDWLQDIRQRLITKALFPEDIFVFPFHRIGFKFNMGKMSAIALAVLSNQNLGIIIPIFGSNPSIHSDVLVNALQFG</sequence>
<organism evidence="2 3">
    <name type="scientific">Gossypium davidsonii</name>
    <name type="common">Davidson's cotton</name>
    <name type="synonym">Gossypium klotzschianum subsp. davidsonii</name>
    <dbReference type="NCBI Taxonomy" id="34287"/>
    <lineage>
        <taxon>Eukaryota</taxon>
        <taxon>Viridiplantae</taxon>
        <taxon>Streptophyta</taxon>
        <taxon>Embryophyta</taxon>
        <taxon>Tracheophyta</taxon>
        <taxon>Spermatophyta</taxon>
        <taxon>Magnoliopsida</taxon>
        <taxon>eudicotyledons</taxon>
        <taxon>Gunneridae</taxon>
        <taxon>Pentapetalae</taxon>
        <taxon>rosids</taxon>
        <taxon>malvids</taxon>
        <taxon>Malvales</taxon>
        <taxon>Malvaceae</taxon>
        <taxon>Malvoideae</taxon>
        <taxon>Gossypium</taxon>
    </lineage>
</organism>
<dbReference type="PANTHER" id="PTHR31238">
    <property type="entry name" value="GERMIN-LIKE PROTEIN SUBFAMILY 3 MEMBER 3"/>
    <property type="match status" value="1"/>
</dbReference>
<dbReference type="Proteomes" id="UP000593561">
    <property type="component" value="Unassembled WGS sequence"/>
</dbReference>
<name>A0A7J8RY49_GOSDV</name>
<dbReference type="Pfam" id="PF00190">
    <property type="entry name" value="Cupin_1"/>
    <property type="match status" value="1"/>
</dbReference>
<accession>A0A7J8RY49</accession>
<keyword evidence="3" id="KW-1185">Reference proteome</keyword>
<evidence type="ECO:0000259" key="1">
    <source>
        <dbReference type="Pfam" id="PF00190"/>
    </source>
</evidence>
<feature type="domain" description="Cupin type-1" evidence="1">
    <location>
        <begin position="86"/>
        <end position="152"/>
    </location>
</feature>
<dbReference type="Gene3D" id="2.60.120.10">
    <property type="entry name" value="Jelly Rolls"/>
    <property type="match status" value="1"/>
</dbReference>
<dbReference type="InterPro" id="IPR014710">
    <property type="entry name" value="RmlC-like_jellyroll"/>
</dbReference>
<comment type="caution">
    <text evidence="2">The sequence shown here is derived from an EMBL/GenBank/DDBJ whole genome shotgun (WGS) entry which is preliminary data.</text>
</comment>
<dbReference type="AlphaFoldDB" id="A0A7J8RY49"/>
<gene>
    <name evidence="2" type="ORF">Godav_028052</name>
</gene>